<evidence type="ECO:0000256" key="2">
    <source>
        <dbReference type="ARBA" id="ARBA00004902"/>
    </source>
</evidence>
<organism evidence="7 8">
    <name type="scientific">Ralstonia soli</name>
    <dbReference type="NCBI Taxonomy" id="2953896"/>
    <lineage>
        <taxon>Bacteria</taxon>
        <taxon>Pseudomonadati</taxon>
        <taxon>Pseudomonadota</taxon>
        <taxon>Betaproteobacteria</taxon>
        <taxon>Burkholderiales</taxon>
        <taxon>Burkholderiaceae</taxon>
        <taxon>Ralstonia</taxon>
    </lineage>
</organism>
<keyword evidence="8" id="KW-1185">Reference proteome</keyword>
<dbReference type="EC" id="4.2.1.10" evidence="5"/>
<reference evidence="7" key="1">
    <citation type="submission" date="2022-06" db="EMBL/GenBank/DDBJ databases">
        <authorList>
            <person name="Lu C.-H."/>
        </authorList>
    </citation>
    <scope>NUCLEOTIDE SEQUENCE</scope>
    <source>
        <strain evidence="7">21MJYT02-11</strain>
    </source>
</reference>
<keyword evidence="6" id="KW-0456">Lyase</keyword>
<dbReference type="PANTHER" id="PTHR21272:SF3">
    <property type="entry name" value="CATABOLIC 3-DEHYDROQUINASE"/>
    <property type="match status" value="1"/>
</dbReference>
<reference evidence="7" key="2">
    <citation type="journal article" date="2023" name="Front. Microbiol.">
        <title>Ralstonia chuxiongensis sp. nov., Ralstonia mojiangensis sp. nov., and Ralstonia soli sp. nov., isolated from tobacco fields, are three novel species in the family Burkholderiaceae.</title>
        <authorList>
            <person name="Lu C.H."/>
            <person name="Zhang Y.Y."/>
            <person name="Jiang N."/>
            <person name="Chen W."/>
            <person name="Shao X."/>
            <person name="Zhao Z.M."/>
            <person name="Lu W.L."/>
            <person name="Hu X."/>
            <person name="Xi Y.X."/>
            <person name="Zou S.Y."/>
            <person name="Wei Q.J."/>
            <person name="Lin Z.L."/>
            <person name="Gong L."/>
            <person name="Gai X.T."/>
            <person name="Zhang L.Q."/>
            <person name="Li J.Y."/>
            <person name="Jin Y."/>
            <person name="Xia Z.Y."/>
        </authorList>
    </citation>
    <scope>NUCLEOTIDE SEQUENCE</scope>
    <source>
        <strain evidence="7">21MJYT02-11</strain>
    </source>
</reference>
<evidence type="ECO:0000256" key="6">
    <source>
        <dbReference type="ARBA" id="ARBA00023239"/>
    </source>
</evidence>
<sequence length="200" mass="21475">MSIRFESRIAGKLAHSINEAGWSKYAVLTPLFCGALMVSQEKHRFRRVRVGKPVENVLVVHGAGMEKRGLEAIETFGSMRLGEYEEAIREYARDAGLRVTFFHSNDEKVVADRLTQIGDSMIDAVIINPGGYLSGAPRIISAIEALACACIEVHISNPAARGISSPFASSCSGAVTGFGIRSYQLALMGLAARMGPSGKS</sequence>
<dbReference type="Proteomes" id="UP001162811">
    <property type="component" value="Unassembled WGS sequence"/>
</dbReference>
<comment type="caution">
    <text evidence="7">The sequence shown here is derived from an EMBL/GenBank/DDBJ whole genome shotgun (WGS) entry which is preliminary data.</text>
</comment>
<dbReference type="PANTHER" id="PTHR21272">
    <property type="entry name" value="CATABOLIC 3-DEHYDROQUINASE"/>
    <property type="match status" value="1"/>
</dbReference>
<dbReference type="Pfam" id="PF01220">
    <property type="entry name" value="DHquinase_II"/>
    <property type="match status" value="1"/>
</dbReference>
<evidence type="ECO:0000256" key="4">
    <source>
        <dbReference type="ARBA" id="ARBA00011193"/>
    </source>
</evidence>
<dbReference type="EMBL" id="JAMXHT010000001">
    <property type="protein sequence ID" value="MCO5396664.1"/>
    <property type="molecule type" value="Genomic_DNA"/>
</dbReference>
<gene>
    <name evidence="7" type="ORF">NG900_00460</name>
</gene>
<dbReference type="RefSeq" id="WP_252675638.1">
    <property type="nucleotide sequence ID" value="NZ_JAMXHT010000001.1"/>
</dbReference>
<dbReference type="SUPFAM" id="SSF52304">
    <property type="entry name" value="Type II 3-dehydroquinate dehydratase"/>
    <property type="match status" value="1"/>
</dbReference>
<evidence type="ECO:0000256" key="1">
    <source>
        <dbReference type="ARBA" id="ARBA00001864"/>
    </source>
</evidence>
<dbReference type="Gene3D" id="3.40.50.9100">
    <property type="entry name" value="Dehydroquinase, class II"/>
    <property type="match status" value="1"/>
</dbReference>
<comment type="catalytic activity">
    <reaction evidence="1">
        <text>3-dehydroquinate = 3-dehydroshikimate + H2O</text>
        <dbReference type="Rhea" id="RHEA:21096"/>
        <dbReference type="ChEBI" id="CHEBI:15377"/>
        <dbReference type="ChEBI" id="CHEBI:16630"/>
        <dbReference type="ChEBI" id="CHEBI:32364"/>
        <dbReference type="EC" id="4.2.1.10"/>
    </reaction>
</comment>
<comment type="subunit">
    <text evidence="4">Homododecamer.</text>
</comment>
<protein>
    <recommendedName>
        <fullName evidence="5">3-dehydroquinate dehydratase</fullName>
        <ecNumber evidence="5">4.2.1.10</ecNumber>
    </recommendedName>
</protein>
<proteinExistence type="inferred from homology"/>
<evidence type="ECO:0000313" key="7">
    <source>
        <dbReference type="EMBL" id="MCO5396664.1"/>
    </source>
</evidence>
<comment type="pathway">
    <text evidence="2">Metabolic intermediate biosynthesis; chorismate biosynthesis; chorismate from D-erythrose 4-phosphate and phosphoenolpyruvate: step 3/7.</text>
</comment>
<evidence type="ECO:0000256" key="5">
    <source>
        <dbReference type="ARBA" id="ARBA00012060"/>
    </source>
</evidence>
<dbReference type="InterPro" id="IPR001874">
    <property type="entry name" value="DHquinase_II"/>
</dbReference>
<dbReference type="InterPro" id="IPR036441">
    <property type="entry name" value="DHquinase_II_sf"/>
</dbReference>
<comment type="similarity">
    <text evidence="3">Belongs to the type-II 3-dehydroquinase family.</text>
</comment>
<name>A0ABT1AEB6_9RALS</name>
<accession>A0ABT1AEB6</accession>
<evidence type="ECO:0000313" key="8">
    <source>
        <dbReference type="Proteomes" id="UP001162811"/>
    </source>
</evidence>
<evidence type="ECO:0000256" key="3">
    <source>
        <dbReference type="ARBA" id="ARBA00011037"/>
    </source>
</evidence>